<evidence type="ECO:0000256" key="1">
    <source>
        <dbReference type="ARBA" id="ARBA00007133"/>
    </source>
</evidence>
<comment type="caution">
    <text evidence="4">The sequence shown here is derived from an EMBL/GenBank/DDBJ whole genome shotgun (WGS) entry which is preliminary data.</text>
</comment>
<dbReference type="PANTHER" id="PTHR13073">
    <property type="entry name" value="BLOC-1 COMPLEX SUBUNIT 1"/>
    <property type="match status" value="1"/>
</dbReference>
<evidence type="ECO:0000313" key="4">
    <source>
        <dbReference type="EMBL" id="CAL8104365.1"/>
    </source>
</evidence>
<evidence type="ECO:0000256" key="2">
    <source>
        <dbReference type="ARBA" id="ARBA00019577"/>
    </source>
</evidence>
<dbReference type="Proteomes" id="UP001642540">
    <property type="component" value="Unassembled WGS sequence"/>
</dbReference>
<dbReference type="Pfam" id="PF06320">
    <property type="entry name" value="GCN5L1"/>
    <property type="match status" value="1"/>
</dbReference>
<feature type="compositionally biased region" description="Gly residues" evidence="3">
    <location>
        <begin position="128"/>
        <end position="139"/>
    </location>
</feature>
<evidence type="ECO:0000313" key="5">
    <source>
        <dbReference type="Proteomes" id="UP001642540"/>
    </source>
</evidence>
<proteinExistence type="inferred from homology"/>
<evidence type="ECO:0000256" key="3">
    <source>
        <dbReference type="SAM" id="MobiDB-lite"/>
    </source>
</evidence>
<sequence length="139" mass="15129">MLSSLVKKHNDDLAKVREAQEHRKKEAMAAATDLTNAMVDHLNVGVAQAYLNEKKLDSEMRTLTTNASQFAKQTQQWLALIDNFNTALKELGHVQSWAKAIESDVKTITSALEYVYKSTQETPRSSTGSGGGSGSGSIS</sequence>
<protein>
    <recommendedName>
        <fullName evidence="2">Biogenesis of lysosome-related organelles complex 1 subunit 1</fullName>
    </recommendedName>
</protein>
<dbReference type="InterPro" id="IPR009395">
    <property type="entry name" value="BLOC1S1"/>
</dbReference>
<dbReference type="PANTHER" id="PTHR13073:SF0">
    <property type="entry name" value="BIOGENESIS OF LYSOSOME-RELATED ORGANELLES COMPLEX 1 SUBUNIT 1"/>
    <property type="match status" value="1"/>
</dbReference>
<keyword evidence="5" id="KW-1185">Reference proteome</keyword>
<organism evidence="4 5">
    <name type="scientific">Orchesella dallaii</name>
    <dbReference type="NCBI Taxonomy" id="48710"/>
    <lineage>
        <taxon>Eukaryota</taxon>
        <taxon>Metazoa</taxon>
        <taxon>Ecdysozoa</taxon>
        <taxon>Arthropoda</taxon>
        <taxon>Hexapoda</taxon>
        <taxon>Collembola</taxon>
        <taxon>Entomobryomorpha</taxon>
        <taxon>Entomobryoidea</taxon>
        <taxon>Orchesellidae</taxon>
        <taxon>Orchesellinae</taxon>
        <taxon>Orchesella</taxon>
    </lineage>
</organism>
<feature type="region of interest" description="Disordered" evidence="3">
    <location>
        <begin position="119"/>
        <end position="139"/>
    </location>
</feature>
<reference evidence="4 5" key="1">
    <citation type="submission" date="2024-08" db="EMBL/GenBank/DDBJ databases">
        <authorList>
            <person name="Cucini C."/>
            <person name="Frati F."/>
        </authorList>
    </citation>
    <scope>NUCLEOTIDE SEQUENCE [LARGE SCALE GENOMIC DNA]</scope>
</reference>
<name>A0ABP1QJC5_9HEXA</name>
<dbReference type="EMBL" id="CAXLJM020000035">
    <property type="protein sequence ID" value="CAL8104365.1"/>
    <property type="molecule type" value="Genomic_DNA"/>
</dbReference>
<gene>
    <name evidence="4" type="ORF">ODALV1_LOCUS11731</name>
</gene>
<accession>A0ABP1QJC5</accession>
<comment type="similarity">
    <text evidence="1">Belongs to the BLOC1S1 family.</text>
</comment>